<dbReference type="EMBL" id="CABFNO020001565">
    <property type="protein sequence ID" value="CAH0003674.1"/>
    <property type="molecule type" value="Genomic_DNA"/>
</dbReference>
<proteinExistence type="predicted"/>
<dbReference type="PANTHER" id="PTHR42101">
    <property type="entry name" value="CHROMOSOME 16, WHOLE GENOME SHOTGUN SEQUENCE"/>
    <property type="match status" value="1"/>
</dbReference>
<accession>A0A9N9UUW8</accession>
<feature type="transmembrane region" description="Helical" evidence="1">
    <location>
        <begin position="338"/>
        <end position="358"/>
    </location>
</feature>
<dbReference type="OrthoDB" id="3177213at2759"/>
<keyword evidence="1" id="KW-0812">Transmembrane</keyword>
<name>A0A9N9UUW8_9HYPO</name>
<organism evidence="2 3">
    <name type="scientific">Clonostachys byssicola</name>
    <dbReference type="NCBI Taxonomy" id="160290"/>
    <lineage>
        <taxon>Eukaryota</taxon>
        <taxon>Fungi</taxon>
        <taxon>Dikarya</taxon>
        <taxon>Ascomycota</taxon>
        <taxon>Pezizomycotina</taxon>
        <taxon>Sordariomycetes</taxon>
        <taxon>Hypocreomycetidae</taxon>
        <taxon>Hypocreales</taxon>
        <taxon>Bionectriaceae</taxon>
        <taxon>Clonostachys</taxon>
    </lineage>
</organism>
<dbReference type="InterPro" id="IPR010640">
    <property type="entry name" value="Low_temperature_requirement_A"/>
</dbReference>
<keyword evidence="1" id="KW-0472">Membrane</keyword>
<feature type="transmembrane region" description="Helical" evidence="1">
    <location>
        <begin position="568"/>
        <end position="588"/>
    </location>
</feature>
<dbReference type="Proteomes" id="UP000754883">
    <property type="component" value="Unassembled WGS sequence"/>
</dbReference>
<feature type="transmembrane region" description="Helical" evidence="1">
    <location>
        <begin position="534"/>
        <end position="553"/>
    </location>
</feature>
<dbReference type="Pfam" id="PF06772">
    <property type="entry name" value="LtrA"/>
    <property type="match status" value="1"/>
</dbReference>
<keyword evidence="1" id="KW-1133">Transmembrane helix</keyword>
<feature type="transmembrane region" description="Helical" evidence="1">
    <location>
        <begin position="131"/>
        <end position="152"/>
    </location>
</feature>
<reference evidence="2" key="1">
    <citation type="submission" date="2021-10" db="EMBL/GenBank/DDBJ databases">
        <authorList>
            <person name="Piombo E."/>
        </authorList>
    </citation>
    <scope>NUCLEOTIDE SEQUENCE</scope>
</reference>
<evidence type="ECO:0000313" key="2">
    <source>
        <dbReference type="EMBL" id="CAH0003674.1"/>
    </source>
</evidence>
<feature type="transmembrane region" description="Helical" evidence="1">
    <location>
        <begin position="102"/>
        <end position="124"/>
    </location>
</feature>
<evidence type="ECO:0000256" key="1">
    <source>
        <dbReference type="SAM" id="Phobius"/>
    </source>
</evidence>
<feature type="transmembrane region" description="Helical" evidence="1">
    <location>
        <begin position="302"/>
        <end position="326"/>
    </location>
</feature>
<feature type="transmembrane region" description="Helical" evidence="1">
    <location>
        <begin position="197"/>
        <end position="216"/>
    </location>
</feature>
<feature type="transmembrane region" description="Helical" evidence="1">
    <location>
        <begin position="270"/>
        <end position="296"/>
    </location>
</feature>
<feature type="transmembrane region" description="Helical" evidence="1">
    <location>
        <begin position="502"/>
        <end position="522"/>
    </location>
</feature>
<protein>
    <submittedName>
        <fullName evidence="2">Uncharacterized protein</fullName>
    </submittedName>
</protein>
<sequence>MNWDSDREAGVAPAPVAAHIAPTGASYMNFASSDLKFLEKPFAKEPGSESISSSEGPSRRKSRVEFNKREAATAPELFYDLWFVANLTVFSSANPITEESTLYIFIAYFVLLWTTWFVTSVYIVRFGQDGILARMGFACHLGSLIGFTLLGISFGKENLLPTIMRITCITMAFSRLLLAAQYGVVLFQARNYSKTRIPVLITVLIHFVPGLLYLIIGLTIKPSTPTGLNGYVFIIWCTVAVLELVTVLGQSALSETLSFEGTHMRERFNVLTLIVLGEGASILTKNITVIVEFTYLKNIVPYWSSALIGTVFCATSILYLCFALYFDWMHQHNHMKRVPQAIWSFLHLPFHCVLILLAEGTGQWGIIWRASEALTEISNTFSNSLQTAAQSQNISTVANALQNTTLTIMNLYGVDSTADQKVISDAIDKFKTLPSTILEGGMNATEEATFNNATNTVSFLLERVVYKSFSISVGKTKTEVAQQVQNTDVRASVEALARSLLVLSYLFIAAGLVLIFLMILHLISKRKGWTIFNIARTSAVVTIGVGLCLVALVNTNDTTLDNFTSTPWQLPIIVVCFFTVLVLTHIPTPQEIMEKFRR</sequence>
<feature type="transmembrane region" description="Helical" evidence="1">
    <location>
        <begin position="228"/>
        <end position="249"/>
    </location>
</feature>
<evidence type="ECO:0000313" key="3">
    <source>
        <dbReference type="Proteomes" id="UP000754883"/>
    </source>
</evidence>
<dbReference type="PANTHER" id="PTHR42101:SF1">
    <property type="entry name" value="LOW TEMPERATURE REQUIREMENT A"/>
    <property type="match status" value="1"/>
</dbReference>
<gene>
    <name evidence="2" type="ORF">CBYS24578_00009751</name>
</gene>
<feature type="transmembrane region" description="Helical" evidence="1">
    <location>
        <begin position="164"/>
        <end position="185"/>
    </location>
</feature>
<dbReference type="AlphaFoldDB" id="A0A9N9UUW8"/>
<comment type="caution">
    <text evidence="2">The sequence shown here is derived from an EMBL/GenBank/DDBJ whole genome shotgun (WGS) entry which is preliminary data.</text>
</comment>
<keyword evidence="3" id="KW-1185">Reference proteome</keyword>